<dbReference type="Proteomes" id="UP000029120">
    <property type="component" value="Unassembled WGS sequence"/>
</dbReference>
<keyword evidence="4" id="KW-0675">Receptor</keyword>
<organism evidence="5 6">
    <name type="scientific">Arabis alpina</name>
    <name type="common">Alpine rock-cress</name>
    <dbReference type="NCBI Taxonomy" id="50452"/>
    <lineage>
        <taxon>Eukaryota</taxon>
        <taxon>Viridiplantae</taxon>
        <taxon>Streptophyta</taxon>
        <taxon>Embryophyta</taxon>
        <taxon>Tracheophyta</taxon>
        <taxon>Spermatophyta</taxon>
        <taxon>Magnoliopsida</taxon>
        <taxon>eudicotyledons</taxon>
        <taxon>Gunneridae</taxon>
        <taxon>Pentapetalae</taxon>
        <taxon>rosids</taxon>
        <taxon>malvids</taxon>
        <taxon>Brassicales</taxon>
        <taxon>Brassicaceae</taxon>
        <taxon>Arabideae</taxon>
        <taxon>Arabis</taxon>
    </lineage>
</organism>
<dbReference type="PANTHER" id="PTHR48062">
    <property type="entry name" value="RECEPTOR-LIKE PROTEIN 14"/>
    <property type="match status" value="1"/>
</dbReference>
<dbReference type="InterPro" id="IPR003591">
    <property type="entry name" value="Leu-rich_rpt_typical-subtyp"/>
</dbReference>
<evidence type="ECO:0008006" key="7">
    <source>
        <dbReference type="Google" id="ProtNLM"/>
    </source>
</evidence>
<dbReference type="PRINTS" id="PR00019">
    <property type="entry name" value="LEURICHRPT"/>
</dbReference>
<dbReference type="PANTHER" id="PTHR48062:SF63">
    <property type="entry name" value="RECEPTOR-LIKE PROTEIN 1"/>
    <property type="match status" value="1"/>
</dbReference>
<feature type="non-terminal residue" evidence="5">
    <location>
        <position position="76"/>
    </location>
</feature>
<evidence type="ECO:0000256" key="1">
    <source>
        <dbReference type="ARBA" id="ARBA00009592"/>
    </source>
</evidence>
<dbReference type="Pfam" id="PF13855">
    <property type="entry name" value="LRR_8"/>
    <property type="match status" value="1"/>
</dbReference>
<dbReference type="InterPro" id="IPR001611">
    <property type="entry name" value="Leu-rich_rpt"/>
</dbReference>
<dbReference type="InterPro" id="IPR032675">
    <property type="entry name" value="LRR_dom_sf"/>
</dbReference>
<dbReference type="SMART" id="SM00369">
    <property type="entry name" value="LRR_TYP"/>
    <property type="match status" value="2"/>
</dbReference>
<dbReference type="OrthoDB" id="1739648at2759"/>
<dbReference type="SUPFAM" id="SSF52058">
    <property type="entry name" value="L domain-like"/>
    <property type="match status" value="1"/>
</dbReference>
<protein>
    <recommendedName>
        <fullName evidence="7">Leucine-rich repeat-containing N-terminal plant-type domain-containing protein</fullName>
    </recommendedName>
</protein>
<proteinExistence type="inferred from homology"/>
<dbReference type="InterPro" id="IPR051502">
    <property type="entry name" value="RLP_Defense_Trigger"/>
</dbReference>
<gene>
    <name evidence="5" type="ORF">AALP_AAs57918U000100</name>
</gene>
<evidence type="ECO:0000256" key="3">
    <source>
        <dbReference type="ARBA" id="ARBA00022737"/>
    </source>
</evidence>
<keyword evidence="3" id="KW-0677">Repeat</keyword>
<evidence type="ECO:0000313" key="6">
    <source>
        <dbReference type="Proteomes" id="UP000029120"/>
    </source>
</evidence>
<evidence type="ECO:0000313" key="5">
    <source>
        <dbReference type="EMBL" id="KFK22165.1"/>
    </source>
</evidence>
<dbReference type="EMBL" id="KL991883">
    <property type="protein sequence ID" value="KFK22165.1"/>
    <property type="molecule type" value="Genomic_DNA"/>
</dbReference>
<accession>A0A087FX13</accession>
<name>A0A087FX13_ARAAL</name>
<dbReference type="PROSITE" id="PS51450">
    <property type="entry name" value="LRR"/>
    <property type="match status" value="1"/>
</dbReference>
<evidence type="ECO:0000256" key="2">
    <source>
        <dbReference type="ARBA" id="ARBA00022614"/>
    </source>
</evidence>
<keyword evidence="6" id="KW-1185">Reference proteome</keyword>
<reference evidence="6" key="1">
    <citation type="journal article" date="2015" name="Nat. Plants">
        <title>Genome expansion of Arabis alpina linked with retrotransposition and reduced symmetric DNA methylation.</title>
        <authorList>
            <person name="Willing E.M."/>
            <person name="Rawat V."/>
            <person name="Mandakova T."/>
            <person name="Maumus F."/>
            <person name="James G.V."/>
            <person name="Nordstroem K.J."/>
            <person name="Becker C."/>
            <person name="Warthmann N."/>
            <person name="Chica C."/>
            <person name="Szarzynska B."/>
            <person name="Zytnicki M."/>
            <person name="Albani M.C."/>
            <person name="Kiefer C."/>
            <person name="Bergonzi S."/>
            <person name="Castaings L."/>
            <person name="Mateos J.L."/>
            <person name="Berns M.C."/>
            <person name="Bujdoso N."/>
            <person name="Piofczyk T."/>
            <person name="de Lorenzo L."/>
            <person name="Barrero-Sicilia C."/>
            <person name="Mateos I."/>
            <person name="Piednoel M."/>
            <person name="Hagmann J."/>
            <person name="Chen-Min-Tao R."/>
            <person name="Iglesias-Fernandez R."/>
            <person name="Schuster S.C."/>
            <person name="Alonso-Blanco C."/>
            <person name="Roudier F."/>
            <person name="Carbonero P."/>
            <person name="Paz-Ares J."/>
            <person name="Davis S.J."/>
            <person name="Pecinka A."/>
            <person name="Quesneville H."/>
            <person name="Colot V."/>
            <person name="Lysak M.A."/>
            <person name="Weigel D."/>
            <person name="Coupland G."/>
            <person name="Schneeberger K."/>
        </authorList>
    </citation>
    <scope>NUCLEOTIDE SEQUENCE [LARGE SCALE GENOMIC DNA]</scope>
    <source>
        <strain evidence="6">cv. Pajares</strain>
    </source>
</reference>
<dbReference type="AlphaFoldDB" id="A0A087FX13"/>
<dbReference type="Gene3D" id="3.80.10.10">
    <property type="entry name" value="Ribonuclease Inhibitor"/>
    <property type="match status" value="1"/>
</dbReference>
<sequence length="76" mass="8319">MSSTPKGCSKICALTNLRELDLSDNDLTSLPYCLHNLSHLRTLDLSGNQLNGNLSSFVSGLPLALEYLSLLHNNFN</sequence>
<dbReference type="eggNOG" id="KOG0619">
    <property type="taxonomic scope" value="Eukaryota"/>
</dbReference>
<keyword evidence="2" id="KW-0433">Leucine-rich repeat</keyword>
<comment type="similarity">
    <text evidence="1">Belongs to the RLP family.</text>
</comment>
<evidence type="ECO:0000256" key="4">
    <source>
        <dbReference type="ARBA" id="ARBA00023170"/>
    </source>
</evidence>
<dbReference type="Gramene" id="KFK22165">
    <property type="protein sequence ID" value="KFK22165"/>
    <property type="gene ID" value="AALP_AAs57918U000100"/>
</dbReference>